<evidence type="ECO:0000256" key="1">
    <source>
        <dbReference type="SAM" id="MobiDB-lite"/>
    </source>
</evidence>
<keyword evidence="3" id="KW-0732">Signal</keyword>
<feature type="signal peptide" evidence="3">
    <location>
        <begin position="1"/>
        <end position="15"/>
    </location>
</feature>
<comment type="caution">
    <text evidence="4">The sequence shown here is derived from an EMBL/GenBank/DDBJ whole genome shotgun (WGS) entry which is preliminary data.</text>
</comment>
<keyword evidence="2" id="KW-1133">Transmembrane helix</keyword>
<name>A0ABR2L560_9EUKA</name>
<feature type="compositionally biased region" description="Basic and acidic residues" evidence="1">
    <location>
        <begin position="1832"/>
        <end position="1851"/>
    </location>
</feature>
<proteinExistence type="predicted"/>
<keyword evidence="2" id="KW-0812">Transmembrane</keyword>
<keyword evidence="2" id="KW-0472">Membrane</keyword>
<dbReference type="EMBL" id="JAPFFF010000001">
    <property type="protein sequence ID" value="KAK8898495.1"/>
    <property type="molecule type" value="Genomic_DNA"/>
</dbReference>
<evidence type="ECO:0000313" key="4">
    <source>
        <dbReference type="EMBL" id="KAK8898495.1"/>
    </source>
</evidence>
<evidence type="ECO:0000256" key="2">
    <source>
        <dbReference type="SAM" id="Phobius"/>
    </source>
</evidence>
<dbReference type="Proteomes" id="UP001470230">
    <property type="component" value="Unassembled WGS sequence"/>
</dbReference>
<evidence type="ECO:0000313" key="5">
    <source>
        <dbReference type="Proteomes" id="UP001470230"/>
    </source>
</evidence>
<feature type="transmembrane region" description="Helical" evidence="2">
    <location>
        <begin position="1888"/>
        <end position="1911"/>
    </location>
</feature>
<organism evidence="4 5">
    <name type="scientific">Tritrichomonas musculus</name>
    <dbReference type="NCBI Taxonomy" id="1915356"/>
    <lineage>
        <taxon>Eukaryota</taxon>
        <taxon>Metamonada</taxon>
        <taxon>Parabasalia</taxon>
        <taxon>Tritrichomonadida</taxon>
        <taxon>Tritrichomonadidae</taxon>
        <taxon>Tritrichomonas</taxon>
    </lineage>
</organism>
<gene>
    <name evidence="4" type="ORF">M9Y10_000784</name>
</gene>
<accession>A0ABR2L560</accession>
<keyword evidence="5" id="KW-1185">Reference proteome</keyword>
<feature type="chain" id="PRO_5046662499" evidence="3">
    <location>
        <begin position="16"/>
        <end position="1932"/>
    </location>
</feature>
<feature type="region of interest" description="Disordered" evidence="1">
    <location>
        <begin position="1831"/>
        <end position="1851"/>
    </location>
</feature>
<reference evidence="4 5" key="1">
    <citation type="submission" date="2024-04" db="EMBL/GenBank/DDBJ databases">
        <title>Tritrichomonas musculus Genome.</title>
        <authorList>
            <person name="Alves-Ferreira E."/>
            <person name="Grigg M."/>
            <person name="Lorenzi H."/>
            <person name="Galac M."/>
        </authorList>
    </citation>
    <scope>NUCLEOTIDE SEQUENCE [LARGE SCALE GENOMIC DNA]</scope>
    <source>
        <strain evidence="4 5">EAF2021</strain>
    </source>
</reference>
<evidence type="ECO:0000256" key="3">
    <source>
        <dbReference type="SAM" id="SignalP"/>
    </source>
</evidence>
<protein>
    <submittedName>
        <fullName evidence="4">Uncharacterized protein</fullName>
    </submittedName>
</protein>
<sequence>MIFAIIYSLISFVKGNDFCIEKTPGKCKQICPNPPVDFDKTFNYFPNQDEVDPNDESHNIFIADEVEYYPNISRKNNIIPCDKAVSFIFEAPTSSITIDNNVEFGYEYLYSKIPLKIQFRSSLNIDIKSIHQDVSPSIILEAIKPDLSLTLRFLTEDIQDDFISISEKSQIIKIADKTELVKRFITESDKLEEIQKNYFCISDKNEKCKDYSQFSPLIVKSTLQVNKFPAVVIIETSIPQFYAVNFNKKYTHFICSPNSTLTYQPLWEGYYSFGSFYVIFHENYIEMANCTYEGKGSFKLVTPSTISLHTTANDNNFDFTLKSGNPQSETDSEIYCLSWDKELVFENKIKAAEKSLFHGADILNGLFEEGTFVKASVFNRYVTPETLKEYPFVFHYYNFEKGDHVIPTTWKTYGIFKGYSSTESENSFTFNDVHSIESNKIDNYMWYQDCGTVTINPSHFMSWRPSFSTKVIINVDGQVIINRLRNDDFEIDSKEKCQIIGDGTVKFVEEDFMEKINSSCEIGPNVSIELLNEPYPTVYVCIGQSDLEKCKSEIEGIDSIQNVEWIWLRNIETLETIYNYSRVYVTDEQSHSGYYRIKDDEIILTANAHLEVRSSYVTVKKNGFGKILAQKKTAKLTIMVFDSSSVIYQHDIKNFELFIEEFPTEIDFEVFFYYDNVKLLMYYRDEFLPGTIKTSGSSIVNIREPFVSMLSMFKKSDTLSFVINPESDYQLCYADEPKDCDGLNDFVLATNIDEFIEYDSCSFNSIVYLRKNTSLTVNSNNYINHKYFCNDNILISFDLPNNAIIYFDYDAVKIITDESYSFYANSTNNVKFIFDIKDYLTLDCYFYYLAYSFEFTSSKTTTEIIPNQLIRKINIENKIKMHENFSITSPTPQYIKNLFDCPILLSSRWTYLYLNEEGKNLYQSTPSLSFYDYQNDDDISENIVLLNGMNTNLELPQNWTKNHNIYLLQDNYELTINTPFTLKYLKDGVVLNNNFKVIHGNIDIIASESFSLNAELPKGYGFTSDMYESRIYCYQNLHTTINIGYLNSNEDSLSKRYVKIYGYNSTNSLTIKLKNEADLYDFNVITYLSDGDAVKYDFGYDYICYCSIDDISSKCSGKFYHASDITSFLSVVRENPEMVIYLHKDLIIPYPTGDHFILNPSNDQIKISLLDSPKSVTVSENDKILIEYIDSTKVEILSKAIIDIAAKKSIELNIQATTQSDISLSLEANVLISSESEIAACFPISVNKNGFHLYAHQIDTFKNIFGDSVELYKPVCAYQLDSDSHCSFENRKTINEVFVEPFEYNEVEIAPISSPINIDLPSIDTTIDVNILPSSTSILSIGSISSLSINPKTSFVNNNWKFIGDNSILSYKFDSVSSLSVPEIISTPISIQLTNNESRIDLLRCANQSSKQITIIKYGDTPNEITVFGSLENYNNFIDAILQHDGIEIKRNGTRKYICICDDDESYERCVEVIDGIFEKSSELLTDPGDDVDIRFFKNLEISSNLLTYNHNTLIDSNCSINITDVKNVYLNIEDQFKVDNLVFENGSNLLLKPKDPVLNISLHSGEIGQNISIEIDTFLKLNIPNIEDENLNASWLHVSGKGELNIYDYPFSRVIANSKVKVIKGVYTICNSKAGNSVCSYDTAEGYRTFGNSYDFRDDFDPNSKIVVFLDSFTSSVDVNIHYLKGQKIQFMKKPNSAKLLENPNKLRFVSTTELNCKSDETIELAGSTGGAYFDNEDSNLVIVGFNDTIVLKQENSATPKSNITLQPLSENVTIDISELVDLENQKFIIENEEEKDILVSVVSNNIISNQNEISNIFYSNSQKVQIKIESPNDHSSGEEEKLSSAEIDDHTIPEIIEHSSQELTETTSTANDKQFSPSKKNLSTGAIIGIVVGVIVVVCAAVALTIILCKKKDNLKYITDSFNEDDSIGF</sequence>